<protein>
    <submittedName>
        <fullName evidence="1">Radical SAM protein</fullName>
    </submittedName>
</protein>
<evidence type="ECO:0000313" key="2">
    <source>
        <dbReference type="Proteomes" id="UP000193675"/>
    </source>
</evidence>
<dbReference type="SUPFAM" id="SSF102114">
    <property type="entry name" value="Radical SAM enzymes"/>
    <property type="match status" value="1"/>
</dbReference>
<dbReference type="InterPro" id="IPR013785">
    <property type="entry name" value="Aldolase_TIM"/>
</dbReference>
<dbReference type="InterPro" id="IPR058240">
    <property type="entry name" value="rSAM_sf"/>
</dbReference>
<dbReference type="PANTHER" id="PTHR43273">
    <property type="entry name" value="ANAEROBIC SULFATASE-MATURATING ENZYME HOMOLOG ASLB-RELATED"/>
    <property type="match status" value="1"/>
</dbReference>
<comment type="caution">
    <text evidence="1">The sequence shown here is derived from an EMBL/GenBank/DDBJ whole genome shotgun (WGS) entry which is preliminary data.</text>
</comment>
<dbReference type="GO" id="GO:0016491">
    <property type="term" value="F:oxidoreductase activity"/>
    <property type="evidence" value="ECO:0007669"/>
    <property type="project" value="InterPro"/>
</dbReference>
<name>A0A1X0ZRD0_PSEPU</name>
<organism evidence="1 2">
    <name type="scientific">Pseudomonas putida</name>
    <name type="common">Arthrobacter siderocapsulatus</name>
    <dbReference type="NCBI Taxonomy" id="303"/>
    <lineage>
        <taxon>Bacteria</taxon>
        <taxon>Pseudomonadati</taxon>
        <taxon>Pseudomonadota</taxon>
        <taxon>Gammaproteobacteria</taxon>
        <taxon>Pseudomonadales</taxon>
        <taxon>Pseudomonadaceae</taxon>
        <taxon>Pseudomonas</taxon>
    </lineage>
</organism>
<gene>
    <name evidence="1" type="ORF">B7H17_20000</name>
</gene>
<evidence type="ECO:0000313" key="1">
    <source>
        <dbReference type="EMBL" id="ORL62034.1"/>
    </source>
</evidence>
<dbReference type="PANTHER" id="PTHR43273:SF3">
    <property type="entry name" value="ANAEROBIC SULFATASE-MATURATING ENZYME HOMOLOG ASLB-RELATED"/>
    <property type="match status" value="1"/>
</dbReference>
<dbReference type="Gene3D" id="3.20.20.70">
    <property type="entry name" value="Aldolase class I"/>
    <property type="match status" value="1"/>
</dbReference>
<dbReference type="OrthoDB" id="9792276at2"/>
<dbReference type="Proteomes" id="UP000193675">
    <property type="component" value="Unassembled WGS sequence"/>
</dbReference>
<accession>A0A1X0ZRD0</accession>
<sequence>MTEAEFLHVVQGIVEHMQADHNFAQRYNHVDIHVIGGEPSMLGVPFFESVLPKAKVLLANIPQAVSFSIVTNLLQKEALDVARLFDKVSTSYERSTRFKKRRHEEMWRQNVATLMEESRHPEIYGPKDFAVTTALVKPVVEAGAASMMEELYELGFTKVHFGFFIPSGDGDLNAKLIQPKHAATSQFYIELMDWYLAHRDHIDDLWINPCESWLDAVYRNTPSDDVVCPIVAGALDIDSDGRTISCIEKGGTNDYVSHGNVFETREVAGEGGVTSVEFTTTIHDVLTSPSYLREVVKARRLPEICRKCDERTLCQANCGVLHEQWNQKDECPGFKTFIKYVRHLVEEKGVLPKSAVERGRALGNNLIAVG</sequence>
<reference evidence="1 2" key="1">
    <citation type="submission" date="2017-04" db="EMBL/GenBank/DDBJ databases">
        <title>Presence of VIM-2 positive Pseudomonas species in chickens and their surrounding environment.</title>
        <authorList>
            <person name="Zhang R."/>
        </authorList>
    </citation>
    <scope>NUCLEOTIDE SEQUENCE [LARGE SCALE GENOMIC DNA]</scope>
    <source>
        <strain evidence="1 2">DZ-C18</strain>
    </source>
</reference>
<proteinExistence type="predicted"/>
<dbReference type="AlphaFoldDB" id="A0A1X0ZRD0"/>
<dbReference type="EMBL" id="NBWC01000031">
    <property type="protein sequence ID" value="ORL62034.1"/>
    <property type="molecule type" value="Genomic_DNA"/>
</dbReference>
<dbReference type="InterPro" id="IPR023867">
    <property type="entry name" value="Sulphatase_maturase_rSAM"/>
</dbReference>